<accession>C5FSU5</accession>
<dbReference type="VEuPathDB" id="FungiDB:MCYG_05767"/>
<name>C5FSU5_ARTOC</name>
<organism evidence="1 2">
    <name type="scientific">Arthroderma otae (strain ATCC MYA-4605 / CBS 113480)</name>
    <name type="common">Microsporum canis</name>
    <dbReference type="NCBI Taxonomy" id="554155"/>
    <lineage>
        <taxon>Eukaryota</taxon>
        <taxon>Fungi</taxon>
        <taxon>Dikarya</taxon>
        <taxon>Ascomycota</taxon>
        <taxon>Pezizomycotina</taxon>
        <taxon>Eurotiomycetes</taxon>
        <taxon>Eurotiomycetidae</taxon>
        <taxon>Onygenales</taxon>
        <taxon>Arthrodermataceae</taxon>
        <taxon>Microsporum</taxon>
    </lineage>
</organism>
<protein>
    <submittedName>
        <fullName evidence="1">Uncharacterized protein</fullName>
    </submittedName>
</protein>
<dbReference type="RefSeq" id="XP_002845898.1">
    <property type="nucleotide sequence ID" value="XM_002845852.1"/>
</dbReference>
<sequence length="103" mass="11693">MLYLFCLSYGKLFILHAMETNQAIYSRLLIWEVWDNAPPETAMALGVVEWSYASSKMSIDTSVFLRIIIVKPEVWMSYGSSCLRGYIAESGFTNDIGYAVPIH</sequence>
<dbReference type="EMBL" id="DS995705">
    <property type="protein sequence ID" value="EEQ32948.1"/>
    <property type="molecule type" value="Genomic_DNA"/>
</dbReference>
<keyword evidence="2" id="KW-1185">Reference proteome</keyword>
<evidence type="ECO:0000313" key="1">
    <source>
        <dbReference type="EMBL" id="EEQ32948.1"/>
    </source>
</evidence>
<dbReference type="GeneID" id="9224198"/>
<evidence type="ECO:0000313" key="2">
    <source>
        <dbReference type="Proteomes" id="UP000002035"/>
    </source>
</evidence>
<gene>
    <name evidence="1" type="ORF">MCYG_05767</name>
</gene>
<dbReference type="Proteomes" id="UP000002035">
    <property type="component" value="Unassembled WGS sequence"/>
</dbReference>
<dbReference type="HOGENOM" id="CLU_2263137_0_0_1"/>
<reference evidence="2" key="1">
    <citation type="journal article" date="2012" name="MBio">
        <title>Comparative genome analysis of Trichophyton rubrum and related dermatophytes reveals candidate genes involved in infection.</title>
        <authorList>
            <person name="Martinez D.A."/>
            <person name="Oliver B.G."/>
            <person name="Graeser Y."/>
            <person name="Goldberg J.M."/>
            <person name="Li W."/>
            <person name="Martinez-Rossi N.M."/>
            <person name="Monod M."/>
            <person name="Shelest E."/>
            <person name="Barton R.C."/>
            <person name="Birch E."/>
            <person name="Brakhage A.A."/>
            <person name="Chen Z."/>
            <person name="Gurr S.J."/>
            <person name="Heiman D."/>
            <person name="Heitman J."/>
            <person name="Kosti I."/>
            <person name="Rossi A."/>
            <person name="Saif S."/>
            <person name="Samalova M."/>
            <person name="Saunders C.W."/>
            <person name="Shea T."/>
            <person name="Summerbell R.C."/>
            <person name="Xu J."/>
            <person name="Young S."/>
            <person name="Zeng Q."/>
            <person name="Birren B.W."/>
            <person name="Cuomo C.A."/>
            <person name="White T.C."/>
        </authorList>
    </citation>
    <scope>NUCLEOTIDE SEQUENCE [LARGE SCALE GENOMIC DNA]</scope>
    <source>
        <strain evidence="2">ATCC MYA-4605 / CBS 113480</strain>
    </source>
</reference>
<dbReference type="AlphaFoldDB" id="C5FSU5"/>
<proteinExistence type="predicted"/>